<reference evidence="1 2" key="1">
    <citation type="submission" date="2018-11" db="EMBL/GenBank/DDBJ databases">
        <authorList>
            <consortium name="Pathogen Informatics"/>
        </authorList>
    </citation>
    <scope>NUCLEOTIDE SEQUENCE [LARGE SCALE GENOMIC DNA]</scope>
    <source>
        <strain>Denwood</strain>
        <strain evidence="2">Zambia</strain>
    </source>
</reference>
<evidence type="ECO:0000313" key="1">
    <source>
        <dbReference type="EMBL" id="VDP80544.1"/>
    </source>
</evidence>
<dbReference type="Proteomes" id="UP000269396">
    <property type="component" value="Unassembled WGS sequence"/>
</dbReference>
<proteinExistence type="predicted"/>
<protein>
    <submittedName>
        <fullName evidence="1">Uncharacterized protein</fullName>
    </submittedName>
</protein>
<dbReference type="EMBL" id="UZAL01042853">
    <property type="protein sequence ID" value="VDP80544.1"/>
    <property type="molecule type" value="Genomic_DNA"/>
</dbReference>
<sequence length="68" mass="8256">MTYITIEFFRNLFRQTGFTRWTYDSRDSHFKFTVISSFFNEFLTKTTQNENAIDKQFVYVNKHVVEGL</sequence>
<evidence type="ECO:0000313" key="2">
    <source>
        <dbReference type="Proteomes" id="UP000269396"/>
    </source>
</evidence>
<keyword evidence="2" id="KW-1185">Reference proteome</keyword>
<organism evidence="1 2">
    <name type="scientific">Schistosoma mattheei</name>
    <dbReference type="NCBI Taxonomy" id="31246"/>
    <lineage>
        <taxon>Eukaryota</taxon>
        <taxon>Metazoa</taxon>
        <taxon>Spiralia</taxon>
        <taxon>Lophotrochozoa</taxon>
        <taxon>Platyhelminthes</taxon>
        <taxon>Trematoda</taxon>
        <taxon>Digenea</taxon>
        <taxon>Strigeidida</taxon>
        <taxon>Schistosomatoidea</taxon>
        <taxon>Schistosomatidae</taxon>
        <taxon>Schistosoma</taxon>
    </lineage>
</organism>
<dbReference type="AlphaFoldDB" id="A0A183PZD0"/>
<accession>A0A183PZD0</accession>
<gene>
    <name evidence="1" type="ORF">SMTD_LOCUS19716</name>
</gene>
<name>A0A183PZD0_9TREM</name>